<feature type="signal peptide" evidence="2">
    <location>
        <begin position="1"/>
        <end position="19"/>
    </location>
</feature>
<organism evidence="3 4">
    <name type="scientific">Bursaphelenchus okinawaensis</name>
    <dbReference type="NCBI Taxonomy" id="465554"/>
    <lineage>
        <taxon>Eukaryota</taxon>
        <taxon>Metazoa</taxon>
        <taxon>Ecdysozoa</taxon>
        <taxon>Nematoda</taxon>
        <taxon>Chromadorea</taxon>
        <taxon>Rhabditida</taxon>
        <taxon>Tylenchina</taxon>
        <taxon>Tylenchomorpha</taxon>
        <taxon>Aphelenchoidea</taxon>
        <taxon>Aphelenchoididae</taxon>
        <taxon>Bursaphelenchus</taxon>
    </lineage>
</organism>
<evidence type="ECO:0000256" key="2">
    <source>
        <dbReference type="SAM" id="SignalP"/>
    </source>
</evidence>
<dbReference type="Proteomes" id="UP000783686">
    <property type="component" value="Unassembled WGS sequence"/>
</dbReference>
<name>A0A811L5Y0_9BILA</name>
<proteinExistence type="predicted"/>
<evidence type="ECO:0000256" key="1">
    <source>
        <dbReference type="SAM" id="MobiDB-lite"/>
    </source>
</evidence>
<dbReference type="AlphaFoldDB" id="A0A811L5Y0"/>
<reference evidence="3" key="1">
    <citation type="submission" date="2020-09" db="EMBL/GenBank/DDBJ databases">
        <authorList>
            <person name="Kikuchi T."/>
        </authorList>
    </citation>
    <scope>NUCLEOTIDE SEQUENCE</scope>
    <source>
        <strain evidence="3">SH1</strain>
    </source>
</reference>
<comment type="caution">
    <text evidence="3">The sequence shown here is derived from an EMBL/GenBank/DDBJ whole genome shotgun (WGS) entry which is preliminary data.</text>
</comment>
<dbReference type="EMBL" id="CAJFCW020000005">
    <property type="protein sequence ID" value="CAG9117238.1"/>
    <property type="molecule type" value="Genomic_DNA"/>
</dbReference>
<dbReference type="Proteomes" id="UP000614601">
    <property type="component" value="Unassembled WGS sequence"/>
</dbReference>
<keyword evidence="4" id="KW-1185">Reference proteome</keyword>
<evidence type="ECO:0000313" key="3">
    <source>
        <dbReference type="EMBL" id="CAD5223087.1"/>
    </source>
</evidence>
<feature type="region of interest" description="Disordered" evidence="1">
    <location>
        <begin position="231"/>
        <end position="254"/>
    </location>
</feature>
<protein>
    <submittedName>
        <fullName evidence="3">Uncharacterized protein</fullName>
    </submittedName>
</protein>
<keyword evidence="2" id="KW-0732">Signal</keyword>
<feature type="chain" id="PRO_5035595420" evidence="2">
    <location>
        <begin position="20"/>
        <end position="289"/>
    </location>
</feature>
<feature type="region of interest" description="Disordered" evidence="1">
    <location>
        <begin position="154"/>
        <end position="206"/>
    </location>
</feature>
<evidence type="ECO:0000313" key="4">
    <source>
        <dbReference type="Proteomes" id="UP000614601"/>
    </source>
</evidence>
<accession>A0A811L5Y0</accession>
<dbReference type="EMBL" id="CAJFDH010000005">
    <property type="protein sequence ID" value="CAD5223087.1"/>
    <property type="molecule type" value="Genomic_DNA"/>
</dbReference>
<gene>
    <name evidence="3" type="ORF">BOKJ2_LOCUS9968</name>
</gene>
<dbReference type="OrthoDB" id="10639223at2759"/>
<sequence length="289" mass="30889">MYLLCCFFVISAVLLQLHAQQYPRPESVQRQLNAYYGPSMGAVASRPLSHSNAVLEEVSQAYPQYNAKRLLSFLVDKYKRDLASNQAVGWMSESGRTFAPQSGFYPAVAVNNQPYARGFVSSANRAFADTNGQAFGGTNNQAYADSNSQAFAGTNNQAFSGVNDQTPETAPSPNTNSASLTNPQALPNPQALTNPQNNAQLNENVSPMTNNVQPVAAVEQLVPQKAVQVDANMEKQASGSPASPAANAAQPVPEPLSTGPVASYAPTARFLGYAPMSNFFDNRLNAFAQ</sequence>
<feature type="compositionally biased region" description="Low complexity" evidence="1">
    <location>
        <begin position="237"/>
        <end position="251"/>
    </location>
</feature>